<feature type="domain" description="FAD dependent oxidoreductase" evidence="2">
    <location>
        <begin position="5"/>
        <end position="327"/>
    </location>
</feature>
<dbReference type="Pfam" id="PF01266">
    <property type="entry name" value="DAO"/>
    <property type="match status" value="1"/>
</dbReference>
<organism evidence="3 4">
    <name type="scientific">Cochleicola gelatinilyticus</name>
    <dbReference type="NCBI Taxonomy" id="1763537"/>
    <lineage>
        <taxon>Bacteria</taxon>
        <taxon>Pseudomonadati</taxon>
        <taxon>Bacteroidota</taxon>
        <taxon>Flavobacteriia</taxon>
        <taxon>Flavobacteriales</taxon>
        <taxon>Flavobacteriaceae</taxon>
        <taxon>Cochleicola</taxon>
    </lineage>
</organism>
<proteinExistence type="predicted"/>
<dbReference type="SUPFAM" id="SSF54373">
    <property type="entry name" value="FAD-linked reductases, C-terminal domain"/>
    <property type="match status" value="1"/>
</dbReference>
<gene>
    <name evidence="3" type="ORF">ULVI_03215</name>
</gene>
<dbReference type="Proteomes" id="UP000077013">
    <property type="component" value="Unassembled WGS sequence"/>
</dbReference>
<keyword evidence="4" id="KW-1185">Reference proteome</keyword>
<dbReference type="Gene3D" id="3.30.9.10">
    <property type="entry name" value="D-Amino Acid Oxidase, subunit A, domain 2"/>
    <property type="match status" value="1"/>
</dbReference>
<dbReference type="InterPro" id="IPR006076">
    <property type="entry name" value="FAD-dep_OxRdtase"/>
</dbReference>
<name>A0A167IKX4_9FLAO</name>
<dbReference type="GO" id="GO:0005737">
    <property type="term" value="C:cytoplasm"/>
    <property type="evidence" value="ECO:0007669"/>
    <property type="project" value="TreeGrafter"/>
</dbReference>
<accession>A0A167IKX4</accession>
<dbReference type="GO" id="GO:0016491">
    <property type="term" value="F:oxidoreductase activity"/>
    <property type="evidence" value="ECO:0007669"/>
    <property type="project" value="UniProtKB-KW"/>
</dbReference>
<reference evidence="3 4" key="1">
    <citation type="submission" date="2016-02" db="EMBL/GenBank/DDBJ databases">
        <title>Ulvibacter sp. LPB0005, isolated from Thais luteostoma.</title>
        <authorList>
            <person name="Shin S.-K."/>
            <person name="Yi H."/>
        </authorList>
    </citation>
    <scope>NUCLEOTIDE SEQUENCE [LARGE SCALE GENOMIC DNA]</scope>
    <source>
        <strain evidence="3 4">LPB0005</strain>
    </source>
</reference>
<dbReference type="OrthoDB" id="214253at2"/>
<dbReference type="EMBL" id="LRXL01000026">
    <property type="protein sequence ID" value="OAB79769.1"/>
    <property type="molecule type" value="Genomic_DNA"/>
</dbReference>
<dbReference type="STRING" id="1763537.ULVI_03215"/>
<evidence type="ECO:0000259" key="2">
    <source>
        <dbReference type="Pfam" id="PF01266"/>
    </source>
</evidence>
<sequence>MKNVDYIIVGLGIAGVAFCEQLQKHKKSFVVIDHNARSSTAVSGGVFNPVVLKRFTKAWNASQHLDVAVPFYENIAKKLKVPFIESTPVLRIFNTVEEQNDWFVASDKNELAAYLSSEVVPNSNPSIKAKHGFGKVIGSGRIFPKQLLETYRSYLKENDQLVSEAFQYELLVSETNYLQYKAISASKIVFCEGASVVKNPFFPTSFLIGNKGEYLIIHAPTLQLEEILKGPLFIIPLGEDRYKVGATYSREDYSHHPTSEAKEQISTKLKKMISCPFKVIDQVAGVRPTTKDRKPLLGALPADSKKIFFNGLGTRGILMAPLLSEILYNYTEMDMRLPSEIDITRLA</sequence>
<protein>
    <recommendedName>
        <fullName evidence="2">FAD dependent oxidoreductase domain-containing protein</fullName>
    </recommendedName>
</protein>
<comment type="caution">
    <text evidence="3">The sequence shown here is derived from an EMBL/GenBank/DDBJ whole genome shotgun (WGS) entry which is preliminary data.</text>
</comment>
<evidence type="ECO:0000313" key="3">
    <source>
        <dbReference type="EMBL" id="OAB79769.1"/>
    </source>
</evidence>
<dbReference type="InterPro" id="IPR036188">
    <property type="entry name" value="FAD/NAD-bd_sf"/>
</dbReference>
<dbReference type="SUPFAM" id="SSF51971">
    <property type="entry name" value="Nucleotide-binding domain"/>
    <property type="match status" value="1"/>
</dbReference>
<dbReference type="PANTHER" id="PTHR13847">
    <property type="entry name" value="SARCOSINE DEHYDROGENASE-RELATED"/>
    <property type="match status" value="1"/>
</dbReference>
<dbReference type="AlphaFoldDB" id="A0A167IKX4"/>
<dbReference type="Gene3D" id="3.50.50.60">
    <property type="entry name" value="FAD/NAD(P)-binding domain"/>
    <property type="match status" value="1"/>
</dbReference>
<evidence type="ECO:0000313" key="4">
    <source>
        <dbReference type="Proteomes" id="UP000077013"/>
    </source>
</evidence>
<keyword evidence="1" id="KW-0560">Oxidoreductase</keyword>
<dbReference type="PANTHER" id="PTHR13847:SF289">
    <property type="entry name" value="GLYCINE OXIDASE"/>
    <property type="match status" value="1"/>
</dbReference>
<dbReference type="RefSeq" id="WP_068589719.1">
    <property type="nucleotide sequence ID" value="NZ_LRXL01000026.1"/>
</dbReference>
<evidence type="ECO:0000256" key="1">
    <source>
        <dbReference type="ARBA" id="ARBA00023002"/>
    </source>
</evidence>